<dbReference type="EMBL" id="KL197722">
    <property type="protein sequence ID" value="KDQ56324.1"/>
    <property type="molecule type" value="Genomic_DNA"/>
</dbReference>
<dbReference type="AlphaFoldDB" id="A0A067PNF3"/>
<name>A0A067PNF3_9AGAM</name>
<sequence>MLIRSAVDPSIQSTIQLAVLRYGDESEIVALPESFDEMYDLTRQIFDLDVRLAFRFSTNDADACKGSFTKIHPTAWEGLRPLLANIVVTKVDQSSAPCASSSKTAPTNSVQPPMRQHPESDHDEFVLVAPKARASSPSSSKGKASHVVHDEDSDVPDDSKNYPADDHEDQTSTNRGTRREDDVPEATESGVIEGKDETRAQRPLGLRQTRDESRTEAAAPTPHPPHRDDPQEQNRESEEPAASQTSNVSTVPGGKITVVVTHSPTGREVFFKVRPDILVSKLLGHACKSLALDYETSNLILVTEDSDDESEEGRNRTSFVCHRTDTLARAGAQDQSKFIIKVGDDDDSDSDDDQ</sequence>
<dbReference type="InParanoid" id="A0A067PNF3"/>
<dbReference type="HOGENOM" id="CLU_783165_0_0_1"/>
<feature type="compositionally biased region" description="Polar residues" evidence="1">
    <location>
        <begin position="94"/>
        <end position="111"/>
    </location>
</feature>
<accession>A0A067PNF3</accession>
<dbReference type="OrthoDB" id="3262817at2759"/>
<evidence type="ECO:0000313" key="3">
    <source>
        <dbReference type="Proteomes" id="UP000027265"/>
    </source>
</evidence>
<gene>
    <name evidence="2" type="ORF">JAAARDRAFT_194979</name>
</gene>
<dbReference type="Gene3D" id="3.10.20.90">
    <property type="entry name" value="Phosphatidylinositol 3-kinase Catalytic Subunit, Chain A, domain 1"/>
    <property type="match status" value="1"/>
</dbReference>
<protein>
    <submittedName>
        <fullName evidence="2">Uncharacterized protein</fullName>
    </submittedName>
</protein>
<dbReference type="Proteomes" id="UP000027265">
    <property type="component" value="Unassembled WGS sequence"/>
</dbReference>
<feature type="compositionally biased region" description="Low complexity" evidence="1">
    <location>
        <begin position="129"/>
        <end position="142"/>
    </location>
</feature>
<organism evidence="2 3">
    <name type="scientific">Jaapia argillacea MUCL 33604</name>
    <dbReference type="NCBI Taxonomy" id="933084"/>
    <lineage>
        <taxon>Eukaryota</taxon>
        <taxon>Fungi</taxon>
        <taxon>Dikarya</taxon>
        <taxon>Basidiomycota</taxon>
        <taxon>Agaricomycotina</taxon>
        <taxon>Agaricomycetes</taxon>
        <taxon>Agaricomycetidae</taxon>
        <taxon>Jaapiales</taxon>
        <taxon>Jaapiaceae</taxon>
        <taxon>Jaapia</taxon>
    </lineage>
</organism>
<feature type="compositionally biased region" description="Basic and acidic residues" evidence="1">
    <location>
        <begin position="116"/>
        <end position="125"/>
    </location>
</feature>
<evidence type="ECO:0000313" key="2">
    <source>
        <dbReference type="EMBL" id="KDQ56324.1"/>
    </source>
</evidence>
<feature type="compositionally biased region" description="Basic and acidic residues" evidence="1">
    <location>
        <begin position="225"/>
        <end position="238"/>
    </location>
</feature>
<feature type="region of interest" description="Disordered" evidence="1">
    <location>
        <begin position="94"/>
        <end position="251"/>
    </location>
</feature>
<proteinExistence type="predicted"/>
<evidence type="ECO:0000256" key="1">
    <source>
        <dbReference type="SAM" id="MobiDB-lite"/>
    </source>
</evidence>
<reference evidence="3" key="1">
    <citation type="journal article" date="2014" name="Proc. Natl. Acad. Sci. U.S.A.">
        <title>Extensive sampling of basidiomycete genomes demonstrates inadequacy of the white-rot/brown-rot paradigm for wood decay fungi.</title>
        <authorList>
            <person name="Riley R."/>
            <person name="Salamov A.A."/>
            <person name="Brown D.W."/>
            <person name="Nagy L.G."/>
            <person name="Floudas D."/>
            <person name="Held B.W."/>
            <person name="Levasseur A."/>
            <person name="Lombard V."/>
            <person name="Morin E."/>
            <person name="Otillar R."/>
            <person name="Lindquist E.A."/>
            <person name="Sun H."/>
            <person name="LaButti K.M."/>
            <person name="Schmutz J."/>
            <person name="Jabbour D."/>
            <person name="Luo H."/>
            <person name="Baker S.E."/>
            <person name="Pisabarro A.G."/>
            <person name="Walton J.D."/>
            <person name="Blanchette R.A."/>
            <person name="Henrissat B."/>
            <person name="Martin F."/>
            <person name="Cullen D."/>
            <person name="Hibbett D.S."/>
            <person name="Grigoriev I.V."/>
        </authorList>
    </citation>
    <scope>NUCLEOTIDE SEQUENCE [LARGE SCALE GENOMIC DNA]</scope>
    <source>
        <strain evidence="3">MUCL 33604</strain>
    </source>
</reference>
<dbReference type="STRING" id="933084.A0A067PNF3"/>
<keyword evidence="3" id="KW-1185">Reference proteome</keyword>